<name>A0A238WYP7_HALVU</name>
<dbReference type="Pfam" id="PF00903">
    <property type="entry name" value="Glyoxalase"/>
    <property type="match status" value="1"/>
</dbReference>
<reference evidence="3 4" key="1">
    <citation type="submission" date="2017-06" db="EMBL/GenBank/DDBJ databases">
        <authorList>
            <person name="Kim H.J."/>
            <person name="Triplett B.A."/>
        </authorList>
    </citation>
    <scope>NUCLEOTIDE SEQUENCE [LARGE SCALE GENOMIC DNA]</scope>
    <source>
        <strain evidence="3 4">DSM 8800</strain>
    </source>
</reference>
<dbReference type="PROSITE" id="PS51819">
    <property type="entry name" value="VOC"/>
    <property type="match status" value="1"/>
</dbReference>
<evidence type="ECO:0000313" key="4">
    <source>
        <dbReference type="Proteomes" id="UP000198397"/>
    </source>
</evidence>
<dbReference type="PROSITE" id="PS00934">
    <property type="entry name" value="GLYOXALASE_I_1"/>
    <property type="match status" value="1"/>
</dbReference>
<dbReference type="InterPro" id="IPR029068">
    <property type="entry name" value="Glyas_Bleomycin-R_OHBP_Dase"/>
</dbReference>
<dbReference type="InterPro" id="IPR051785">
    <property type="entry name" value="MMCE/EMCE_epimerase"/>
</dbReference>
<dbReference type="GO" id="GO:0051213">
    <property type="term" value="F:dioxygenase activity"/>
    <property type="evidence" value="ECO:0007669"/>
    <property type="project" value="UniProtKB-KW"/>
</dbReference>
<dbReference type="Proteomes" id="UP000198397">
    <property type="component" value="Unassembled WGS sequence"/>
</dbReference>
<dbReference type="GO" id="GO:0004462">
    <property type="term" value="F:lactoylglutathione lyase activity"/>
    <property type="evidence" value="ECO:0007669"/>
    <property type="project" value="InterPro"/>
</dbReference>
<dbReference type="GO" id="GO:0046872">
    <property type="term" value="F:metal ion binding"/>
    <property type="evidence" value="ECO:0007669"/>
    <property type="project" value="UniProtKB-KW"/>
</dbReference>
<dbReference type="AlphaFoldDB" id="A0A238WYP7"/>
<dbReference type="PANTHER" id="PTHR43048:SF3">
    <property type="entry name" value="METHYLMALONYL-COA EPIMERASE, MITOCHONDRIAL"/>
    <property type="match status" value="1"/>
</dbReference>
<dbReference type="EMBL" id="FZNQ01000011">
    <property type="protein sequence ID" value="SNR51582.1"/>
    <property type="molecule type" value="Genomic_DNA"/>
</dbReference>
<organism evidence="3 4">
    <name type="scientific">Halorubrum vacuolatum</name>
    <name type="common">Natronobacterium vacuolatum</name>
    <dbReference type="NCBI Taxonomy" id="63740"/>
    <lineage>
        <taxon>Archaea</taxon>
        <taxon>Methanobacteriati</taxon>
        <taxon>Methanobacteriota</taxon>
        <taxon>Stenosarchaea group</taxon>
        <taxon>Halobacteria</taxon>
        <taxon>Halobacteriales</taxon>
        <taxon>Haloferacaceae</taxon>
        <taxon>Halorubrum</taxon>
    </lineage>
</organism>
<dbReference type="InterPro" id="IPR018146">
    <property type="entry name" value="Glyoxalase_1_CS"/>
</dbReference>
<protein>
    <submittedName>
        <fullName evidence="3">Catechol 2,3-dioxygenase</fullName>
    </submittedName>
</protein>
<feature type="domain" description="VOC" evidence="2">
    <location>
        <begin position="16"/>
        <end position="150"/>
    </location>
</feature>
<dbReference type="Gene3D" id="3.10.180.10">
    <property type="entry name" value="2,3-Dihydroxybiphenyl 1,2-Dioxygenase, domain 1"/>
    <property type="match status" value="1"/>
</dbReference>
<keyword evidence="3" id="KW-0560">Oxidoreductase</keyword>
<dbReference type="SUPFAM" id="SSF54593">
    <property type="entry name" value="Glyoxalase/Bleomycin resistance protein/Dihydroxybiphenyl dioxygenase"/>
    <property type="match status" value="1"/>
</dbReference>
<dbReference type="GO" id="GO:0004493">
    <property type="term" value="F:methylmalonyl-CoA epimerase activity"/>
    <property type="evidence" value="ECO:0007669"/>
    <property type="project" value="TreeGrafter"/>
</dbReference>
<keyword evidence="1" id="KW-0479">Metal-binding</keyword>
<evidence type="ECO:0000259" key="2">
    <source>
        <dbReference type="PROSITE" id="PS51819"/>
    </source>
</evidence>
<dbReference type="PANTHER" id="PTHR43048">
    <property type="entry name" value="METHYLMALONYL-COA EPIMERASE"/>
    <property type="match status" value="1"/>
</dbReference>
<gene>
    <name evidence="3" type="ORF">SAMN06264855_11158</name>
</gene>
<sequence>MSDPAADDHETTTQPRAHHVGITVADLDRAVDFYTETFGFDLIAEFSVGGEAFSSGVGVPDATGTFAHLDADGVRLELVEYEPAGEPLPSPSLNRSGAVHFGLCVEDLEVFHSTLDPAVETISDPKRTESGTEILFVRDPEGNLVEVLETG</sequence>
<keyword evidence="3" id="KW-0223">Dioxygenase</keyword>
<proteinExistence type="predicted"/>
<dbReference type="GO" id="GO:0046491">
    <property type="term" value="P:L-methylmalonyl-CoA metabolic process"/>
    <property type="evidence" value="ECO:0007669"/>
    <property type="project" value="TreeGrafter"/>
</dbReference>
<dbReference type="OrthoDB" id="275292at2157"/>
<dbReference type="InterPro" id="IPR037523">
    <property type="entry name" value="VOC_core"/>
</dbReference>
<dbReference type="RefSeq" id="WP_089385118.1">
    <property type="nucleotide sequence ID" value="NZ_FZNQ01000011.1"/>
</dbReference>
<evidence type="ECO:0000256" key="1">
    <source>
        <dbReference type="ARBA" id="ARBA00022723"/>
    </source>
</evidence>
<evidence type="ECO:0000313" key="3">
    <source>
        <dbReference type="EMBL" id="SNR51582.1"/>
    </source>
</evidence>
<dbReference type="InterPro" id="IPR004360">
    <property type="entry name" value="Glyas_Fos-R_dOase_dom"/>
</dbReference>
<accession>A0A238WYP7</accession>
<keyword evidence="4" id="KW-1185">Reference proteome</keyword>